<gene>
    <name evidence="1" type="primary">243</name>
    <name evidence="1" type="ORF">HGTV1_243</name>
</gene>
<dbReference type="EMBL" id="KC292026">
    <property type="protein sequence ID" value="AGM11540.1"/>
    <property type="molecule type" value="Genomic_DNA"/>
</dbReference>
<dbReference type="KEGG" id="vg:16194021"/>
<protein>
    <submittedName>
        <fullName evidence="1">Uncharacterized protein</fullName>
    </submittedName>
</protein>
<dbReference type="Proteomes" id="UP000202786">
    <property type="component" value="Segment"/>
</dbReference>
<sequence>MNPAKFLKDFEADTDRDRLVNLVYDEMVAYCRKANISIDDISNDELEQLAEAFVDRGFSRTSEEARKADERFKVDSN</sequence>
<dbReference type="RefSeq" id="YP_008059418.1">
    <property type="nucleotide sequence ID" value="NC_021328.1"/>
</dbReference>
<name>R4T9E1_9CAUD</name>
<evidence type="ECO:0000313" key="1">
    <source>
        <dbReference type="EMBL" id="AGM11540.1"/>
    </source>
</evidence>
<organism evidence="1 2">
    <name type="scientific">Halogranum tailed virus 1</name>
    <dbReference type="NCBI Taxonomy" id="1273749"/>
    <lineage>
        <taxon>Viruses</taxon>
        <taxon>Duplodnaviria</taxon>
        <taxon>Heunggongvirae</taxon>
        <taxon>Uroviricota</taxon>
        <taxon>Caudoviricetes</taxon>
        <taxon>Thumleimavirales</taxon>
        <taxon>Halomagnusviridae</taxon>
        <taxon>Hagravirus</taxon>
        <taxon>Hagravirus capitaneum</taxon>
        <taxon>Hagravirus HGTV1</taxon>
    </lineage>
</organism>
<proteinExistence type="predicted"/>
<evidence type="ECO:0000313" key="2">
    <source>
        <dbReference type="Proteomes" id="UP000202786"/>
    </source>
</evidence>
<accession>R4T9E1</accession>
<dbReference type="GeneID" id="16194021"/>
<keyword evidence="2" id="KW-1185">Reference proteome</keyword>
<reference evidence="1 2" key="1">
    <citation type="submission" date="2012-12" db="EMBL/GenBank/DDBJ databases">
        <authorList>
            <person name="Sencilo A."/>
            <person name="Jacobs-Sera D."/>
            <person name="Russell D.A."/>
            <person name="Ko C."/>
            <person name="Atanasova N."/>
            <person name="Osterlund E."/>
            <person name="Oksanen H.M."/>
            <person name="Bamford D.H."/>
            <person name="Hatfull G.F."/>
            <person name="Roine E."/>
            <person name="Hendrix R.W."/>
        </authorList>
    </citation>
    <scope>NUCLEOTIDE SEQUENCE [LARGE SCALE GENOMIC DNA]</scope>
</reference>